<feature type="compositionally biased region" description="Pro residues" evidence="1">
    <location>
        <begin position="160"/>
        <end position="194"/>
    </location>
</feature>
<feature type="compositionally biased region" description="Basic and acidic residues" evidence="1">
    <location>
        <begin position="56"/>
        <end position="67"/>
    </location>
</feature>
<evidence type="ECO:0000313" key="3">
    <source>
        <dbReference type="EMBL" id="CAL4786819.1"/>
    </source>
</evidence>
<feature type="compositionally biased region" description="Basic and acidic residues" evidence="1">
    <location>
        <begin position="197"/>
        <end position="207"/>
    </location>
</feature>
<protein>
    <submittedName>
        <fullName evidence="2">Uncharacterized protein</fullName>
    </submittedName>
</protein>
<accession>A0A9P1CYR1</accession>
<proteinExistence type="predicted"/>
<feature type="compositionally biased region" description="Acidic residues" evidence="1">
    <location>
        <begin position="74"/>
        <end position="84"/>
    </location>
</feature>
<reference evidence="2" key="1">
    <citation type="submission" date="2022-10" db="EMBL/GenBank/DDBJ databases">
        <authorList>
            <person name="Chen Y."/>
            <person name="Dougan E. K."/>
            <person name="Chan C."/>
            <person name="Rhodes N."/>
            <person name="Thang M."/>
        </authorList>
    </citation>
    <scope>NUCLEOTIDE SEQUENCE</scope>
</reference>
<organism evidence="2">
    <name type="scientific">Cladocopium goreaui</name>
    <dbReference type="NCBI Taxonomy" id="2562237"/>
    <lineage>
        <taxon>Eukaryota</taxon>
        <taxon>Sar</taxon>
        <taxon>Alveolata</taxon>
        <taxon>Dinophyceae</taxon>
        <taxon>Suessiales</taxon>
        <taxon>Symbiodiniaceae</taxon>
        <taxon>Cladocopium</taxon>
    </lineage>
</organism>
<feature type="region of interest" description="Disordered" evidence="1">
    <location>
        <begin position="19"/>
        <end position="92"/>
    </location>
</feature>
<evidence type="ECO:0000256" key="1">
    <source>
        <dbReference type="SAM" id="MobiDB-lite"/>
    </source>
</evidence>
<gene>
    <name evidence="2" type="ORF">C1SCF055_LOCUS25699</name>
</gene>
<reference evidence="3 4" key="2">
    <citation type="submission" date="2024-05" db="EMBL/GenBank/DDBJ databases">
        <authorList>
            <person name="Chen Y."/>
            <person name="Shah S."/>
            <person name="Dougan E. K."/>
            <person name="Thang M."/>
            <person name="Chan C."/>
        </authorList>
    </citation>
    <scope>NUCLEOTIDE SEQUENCE [LARGE SCALE GENOMIC DNA]</scope>
</reference>
<feature type="compositionally biased region" description="Basic residues" evidence="1">
    <location>
        <begin position="210"/>
        <end position="229"/>
    </location>
</feature>
<dbReference type="EMBL" id="CAMXCT010002644">
    <property type="protein sequence ID" value="CAI3999507.1"/>
    <property type="molecule type" value="Genomic_DNA"/>
</dbReference>
<comment type="caution">
    <text evidence="2">The sequence shown here is derived from an EMBL/GenBank/DDBJ whole genome shotgun (WGS) entry which is preliminary data.</text>
</comment>
<sequence length="265" mass="28884">MLGYVDTWDDAELEAALTTSGLGAGSDAAAHDGSDVKEEDGLADDMFEDQLNWERYQQEKDMEDDRTQPPSPEYDFEAEEPVPEDPDKQQEPVVDAAMLDAIQTALVHRLLSEGLISRQEVEPHIFMKPTSKASGSSMPDDSCGHRAKAKLPQPLKMQPRVPPPPKAKLPMPPPRGPPPLPPPPGRPRLVPPPRELFGSRRAYERCVRNQFRKRAGGKAKPAVKPKPKPMPRTATSSGPAVMKATSKAPGPDPTSSHADNNPAEC</sequence>
<dbReference type="AlphaFoldDB" id="A0A9P1CYR1"/>
<feature type="compositionally biased region" description="Basic and acidic residues" evidence="1">
    <location>
        <begin position="29"/>
        <end position="40"/>
    </location>
</feature>
<evidence type="ECO:0000313" key="4">
    <source>
        <dbReference type="Proteomes" id="UP001152797"/>
    </source>
</evidence>
<keyword evidence="4" id="KW-1185">Reference proteome</keyword>
<dbReference type="EMBL" id="CAMXCT020002644">
    <property type="protein sequence ID" value="CAL1152882.1"/>
    <property type="molecule type" value="Genomic_DNA"/>
</dbReference>
<name>A0A9P1CYR1_9DINO</name>
<dbReference type="Proteomes" id="UP001152797">
    <property type="component" value="Unassembled WGS sequence"/>
</dbReference>
<evidence type="ECO:0000313" key="2">
    <source>
        <dbReference type="EMBL" id="CAI3999507.1"/>
    </source>
</evidence>
<feature type="region of interest" description="Disordered" evidence="1">
    <location>
        <begin position="117"/>
        <end position="265"/>
    </location>
</feature>
<dbReference type="EMBL" id="CAMXCT030002644">
    <property type="protein sequence ID" value="CAL4786819.1"/>
    <property type="molecule type" value="Genomic_DNA"/>
</dbReference>